<evidence type="ECO:0000313" key="1">
    <source>
        <dbReference type="EMBL" id="CAD8101411.1"/>
    </source>
</evidence>
<evidence type="ECO:0000313" key="2">
    <source>
        <dbReference type="Proteomes" id="UP000688137"/>
    </source>
</evidence>
<dbReference type="AlphaFoldDB" id="A0A8S1PEZ5"/>
<protein>
    <submittedName>
        <fullName evidence="1">Uncharacterized protein</fullName>
    </submittedName>
</protein>
<reference evidence="1" key="1">
    <citation type="submission" date="2021-01" db="EMBL/GenBank/DDBJ databases">
        <authorList>
            <consortium name="Genoscope - CEA"/>
            <person name="William W."/>
        </authorList>
    </citation>
    <scope>NUCLEOTIDE SEQUENCE</scope>
</reference>
<organism evidence="1 2">
    <name type="scientific">Paramecium primaurelia</name>
    <dbReference type="NCBI Taxonomy" id="5886"/>
    <lineage>
        <taxon>Eukaryota</taxon>
        <taxon>Sar</taxon>
        <taxon>Alveolata</taxon>
        <taxon>Ciliophora</taxon>
        <taxon>Intramacronucleata</taxon>
        <taxon>Oligohymenophorea</taxon>
        <taxon>Peniculida</taxon>
        <taxon>Parameciidae</taxon>
        <taxon>Paramecium</taxon>
    </lineage>
</organism>
<sequence length="41" mass="4982">MSHFRIAYTLLQSSMFSLNQCDYSYYKQNNNNKNSYKDIYS</sequence>
<gene>
    <name evidence="1" type="ORF">PPRIM_AZ9-3.1.T1150098</name>
</gene>
<keyword evidence="2" id="KW-1185">Reference proteome</keyword>
<comment type="caution">
    <text evidence="1">The sequence shown here is derived from an EMBL/GenBank/DDBJ whole genome shotgun (WGS) entry which is preliminary data.</text>
</comment>
<dbReference type="Proteomes" id="UP000688137">
    <property type="component" value="Unassembled WGS sequence"/>
</dbReference>
<proteinExistence type="predicted"/>
<accession>A0A8S1PEZ5</accession>
<name>A0A8S1PEZ5_PARPR</name>
<dbReference type="EMBL" id="CAJJDM010000118">
    <property type="protein sequence ID" value="CAD8101411.1"/>
    <property type="molecule type" value="Genomic_DNA"/>
</dbReference>